<proteinExistence type="inferred from homology"/>
<reference evidence="4 5" key="1">
    <citation type="submission" date="2017-02" db="EMBL/GenBank/DDBJ databases">
        <authorList>
            <person name="Peterson S.W."/>
        </authorList>
    </citation>
    <scope>NUCLEOTIDE SEQUENCE [LARGE SCALE GENOMIC DNA]</scope>
    <source>
        <strain evidence="4 5">DSM 25262</strain>
    </source>
</reference>
<dbReference type="PANTHER" id="PTHR43736:SF4">
    <property type="entry name" value="SLR1690 PROTEIN"/>
    <property type="match status" value="1"/>
</dbReference>
<evidence type="ECO:0000256" key="1">
    <source>
        <dbReference type="ARBA" id="ARBA00022801"/>
    </source>
</evidence>
<organism evidence="4 5">
    <name type="scientific">Ohtaekwangia koreensis</name>
    <dbReference type="NCBI Taxonomy" id="688867"/>
    <lineage>
        <taxon>Bacteria</taxon>
        <taxon>Pseudomonadati</taxon>
        <taxon>Bacteroidota</taxon>
        <taxon>Cytophagia</taxon>
        <taxon>Cytophagales</taxon>
        <taxon>Fulvivirgaceae</taxon>
        <taxon>Ohtaekwangia</taxon>
    </lineage>
</organism>
<dbReference type="AlphaFoldDB" id="A0A1T5KAU9"/>
<comment type="similarity">
    <text evidence="2">Belongs to the Nudix hydrolase family.</text>
</comment>
<dbReference type="PRINTS" id="PR00502">
    <property type="entry name" value="NUDIXFAMILY"/>
</dbReference>
<dbReference type="PROSITE" id="PS00893">
    <property type="entry name" value="NUDIX_BOX"/>
    <property type="match status" value="1"/>
</dbReference>
<evidence type="ECO:0000259" key="3">
    <source>
        <dbReference type="PROSITE" id="PS51462"/>
    </source>
</evidence>
<dbReference type="Proteomes" id="UP000190961">
    <property type="component" value="Unassembled WGS sequence"/>
</dbReference>
<dbReference type="Gene3D" id="1.10.10.10">
    <property type="entry name" value="Winged helix-like DNA-binding domain superfamily/Winged helix DNA-binding domain"/>
    <property type="match status" value="1"/>
</dbReference>
<name>A0A1T5KAU9_9BACT</name>
<dbReference type="InterPro" id="IPR054105">
    <property type="entry name" value="WHD_NrtR"/>
</dbReference>
<dbReference type="Gene3D" id="3.90.79.10">
    <property type="entry name" value="Nucleoside Triphosphate Pyrophosphohydrolase"/>
    <property type="match status" value="1"/>
</dbReference>
<dbReference type="RefSeq" id="WP_079686490.1">
    <property type="nucleotide sequence ID" value="NZ_FUZU01000001.1"/>
</dbReference>
<sequence length="227" mass="26666">MKQSIKVSVDAVVFGYDPDEGISILLIKRKFEPFQKFWALPGGLVKDDESLEEAVRRELQEEAGIDVNYLEQLYSFGKPERDPRNRVISIAYFGLVRPADYQLSAQTDAEDVAWFSIKKLPRLAFDHKVILDTAIKRLRGKIAYEPIGFELLDKKFPFSDLEKLYQILLDQEIDRRNFKKKIISYGFLEELDEVIQKKSGRPARLFQFNKKKYFELKEKGYNFDIFF</sequence>
<dbReference type="Pfam" id="PF21906">
    <property type="entry name" value="WHD_NrtR"/>
    <property type="match status" value="1"/>
</dbReference>
<dbReference type="EMBL" id="FUZU01000001">
    <property type="protein sequence ID" value="SKC60764.1"/>
    <property type="molecule type" value="Genomic_DNA"/>
</dbReference>
<dbReference type="InterPro" id="IPR020476">
    <property type="entry name" value="Nudix_hydrolase"/>
</dbReference>
<evidence type="ECO:0000256" key="2">
    <source>
        <dbReference type="RuleBase" id="RU003476"/>
    </source>
</evidence>
<dbReference type="InterPro" id="IPR036388">
    <property type="entry name" value="WH-like_DNA-bd_sf"/>
</dbReference>
<dbReference type="PROSITE" id="PS51462">
    <property type="entry name" value="NUDIX"/>
    <property type="match status" value="1"/>
</dbReference>
<dbReference type="SUPFAM" id="SSF55811">
    <property type="entry name" value="Nudix"/>
    <property type="match status" value="1"/>
</dbReference>
<keyword evidence="1 2" id="KW-0378">Hydrolase</keyword>
<keyword evidence="5" id="KW-1185">Reference proteome</keyword>
<dbReference type="SUPFAM" id="SSF46785">
    <property type="entry name" value="Winged helix' DNA-binding domain"/>
    <property type="match status" value="1"/>
</dbReference>
<dbReference type="STRING" id="688867.SAMN05660236_1990"/>
<evidence type="ECO:0000313" key="4">
    <source>
        <dbReference type="EMBL" id="SKC60764.1"/>
    </source>
</evidence>
<accession>A0A1T5KAU9</accession>
<dbReference type="InterPro" id="IPR020084">
    <property type="entry name" value="NUDIX_hydrolase_CS"/>
</dbReference>
<dbReference type="CDD" id="cd18873">
    <property type="entry name" value="NUDIX_NadM_like"/>
    <property type="match status" value="1"/>
</dbReference>
<dbReference type="InterPro" id="IPR000086">
    <property type="entry name" value="NUDIX_hydrolase_dom"/>
</dbReference>
<evidence type="ECO:0000313" key="5">
    <source>
        <dbReference type="Proteomes" id="UP000190961"/>
    </source>
</evidence>
<dbReference type="InterPro" id="IPR015797">
    <property type="entry name" value="NUDIX_hydrolase-like_dom_sf"/>
</dbReference>
<gene>
    <name evidence="4" type="ORF">SAMN05660236_1990</name>
</gene>
<dbReference type="Pfam" id="PF00293">
    <property type="entry name" value="NUDIX"/>
    <property type="match status" value="1"/>
</dbReference>
<dbReference type="InterPro" id="IPR036390">
    <property type="entry name" value="WH_DNA-bd_sf"/>
</dbReference>
<dbReference type="PANTHER" id="PTHR43736">
    <property type="entry name" value="ADP-RIBOSE PYROPHOSPHATASE"/>
    <property type="match status" value="1"/>
</dbReference>
<protein>
    <submittedName>
        <fullName evidence="4">8-oxo-dGTP diphosphatase</fullName>
    </submittedName>
</protein>
<dbReference type="GO" id="GO:0016787">
    <property type="term" value="F:hydrolase activity"/>
    <property type="evidence" value="ECO:0007669"/>
    <property type="project" value="UniProtKB-KW"/>
</dbReference>
<feature type="domain" description="Nudix hydrolase" evidence="3">
    <location>
        <begin position="4"/>
        <end position="138"/>
    </location>
</feature>
<dbReference type="OrthoDB" id="9786141at2"/>